<gene>
    <name evidence="2" type="ORF">I0K15_05935</name>
</gene>
<dbReference type="InterPro" id="IPR011051">
    <property type="entry name" value="RmlC_Cupin_sf"/>
</dbReference>
<dbReference type="InterPro" id="IPR001538">
    <property type="entry name" value="Man6P_isomerase-2_C"/>
</dbReference>
<dbReference type="Gene3D" id="2.60.120.10">
    <property type="entry name" value="Jelly Rolls"/>
    <property type="match status" value="1"/>
</dbReference>
<dbReference type="InterPro" id="IPR051161">
    <property type="entry name" value="Mannose-6P_isomerase_type2"/>
</dbReference>
<dbReference type="InterPro" id="IPR014710">
    <property type="entry name" value="RmlC-like_jellyroll"/>
</dbReference>
<dbReference type="KEGG" id="poz:I0K15_05935"/>
<dbReference type="AlphaFoldDB" id="A0A7S9LUC4"/>
<dbReference type="Pfam" id="PF01050">
    <property type="entry name" value="MannoseP_isomer"/>
    <property type="match status" value="1"/>
</dbReference>
<evidence type="ECO:0000313" key="3">
    <source>
        <dbReference type="Proteomes" id="UP000594800"/>
    </source>
</evidence>
<feature type="domain" description="Mannose-6-phosphate isomerase type II C-terminal" evidence="1">
    <location>
        <begin position="15"/>
        <end position="118"/>
    </location>
</feature>
<dbReference type="GO" id="GO:0005976">
    <property type="term" value="P:polysaccharide metabolic process"/>
    <property type="evidence" value="ECO:0007669"/>
    <property type="project" value="InterPro"/>
</dbReference>
<protein>
    <submittedName>
        <fullName evidence="2">Cupin domain-containing protein</fullName>
    </submittedName>
</protein>
<dbReference type="CDD" id="cd02213">
    <property type="entry name" value="cupin_PMI_typeII_C"/>
    <property type="match status" value="1"/>
</dbReference>
<dbReference type="PANTHER" id="PTHR46390">
    <property type="entry name" value="MANNOSE-1-PHOSPHATE GUANYLYLTRANSFERASE"/>
    <property type="match status" value="1"/>
</dbReference>
<dbReference type="EMBL" id="CP064942">
    <property type="protein sequence ID" value="QPH55279.1"/>
    <property type="molecule type" value="Genomic_DNA"/>
</dbReference>
<evidence type="ECO:0000259" key="1">
    <source>
        <dbReference type="Pfam" id="PF01050"/>
    </source>
</evidence>
<dbReference type="SUPFAM" id="SSF51182">
    <property type="entry name" value="RmlC-like cupins"/>
    <property type="match status" value="1"/>
</dbReference>
<dbReference type="PANTHER" id="PTHR46390:SF1">
    <property type="entry name" value="MANNOSE-1-PHOSPHATE GUANYLYLTRANSFERASE"/>
    <property type="match status" value="1"/>
</dbReference>
<name>A0A7S9LUC4_9RHOB</name>
<dbReference type="Proteomes" id="UP000594800">
    <property type="component" value="Chromosome"/>
</dbReference>
<reference evidence="2 3" key="1">
    <citation type="submission" date="2020-11" db="EMBL/GenBank/DDBJ databases">
        <title>Description of Pontivivens ytuae sp. nov. isolated from deep sea sediment of Mariana Trench.</title>
        <authorList>
            <person name="Wang Z."/>
            <person name="Sun Q.-L."/>
            <person name="Xu X.-D."/>
            <person name="Tang Y.-Z."/>
            <person name="Zhang J."/>
        </authorList>
    </citation>
    <scope>NUCLEOTIDE SEQUENCE [LARGE SCALE GENOMIC DNA]</scope>
    <source>
        <strain evidence="2 3">MT2928</strain>
    </source>
</reference>
<accession>A0A7S9LUC4</accession>
<dbReference type="GO" id="GO:0009298">
    <property type="term" value="P:GDP-mannose biosynthetic process"/>
    <property type="evidence" value="ECO:0007669"/>
    <property type="project" value="TreeGrafter"/>
</dbReference>
<dbReference type="GO" id="GO:0004475">
    <property type="term" value="F:mannose-1-phosphate guanylyltransferase (GTP) activity"/>
    <property type="evidence" value="ECO:0007669"/>
    <property type="project" value="TreeGrafter"/>
</dbReference>
<sequence length="126" mass="14437">MTLAIAIDNAPEIHSRPWGHYETLTRGPRYQIKRIVVEPGAKLSLQSHHHRSEHWTVVEGSAFVTVDENRTLLTENESVYIPLGAVHRLENPGKLPMVLIEVQSGCYLEEDDIVRYEDIYDRFEAA</sequence>
<keyword evidence="3" id="KW-1185">Reference proteome</keyword>
<organism evidence="2 3">
    <name type="scientific">Pontivivens ytuae</name>
    <dbReference type="NCBI Taxonomy" id="2789856"/>
    <lineage>
        <taxon>Bacteria</taxon>
        <taxon>Pseudomonadati</taxon>
        <taxon>Pseudomonadota</taxon>
        <taxon>Alphaproteobacteria</taxon>
        <taxon>Rhodobacterales</taxon>
        <taxon>Paracoccaceae</taxon>
        <taxon>Pontivivens</taxon>
    </lineage>
</organism>
<evidence type="ECO:0000313" key="2">
    <source>
        <dbReference type="EMBL" id="QPH55279.1"/>
    </source>
</evidence>
<dbReference type="FunFam" id="2.60.120.10:FF:000032">
    <property type="entry name" value="Mannose-1-phosphate guanylyltransferase/mannose-6-phosphate isomerase"/>
    <property type="match status" value="1"/>
</dbReference>
<proteinExistence type="predicted"/>